<evidence type="ECO:0000313" key="1">
    <source>
        <dbReference type="EMBL" id="TKK67637.1"/>
    </source>
</evidence>
<proteinExistence type="predicted"/>
<feature type="non-terminal residue" evidence="1">
    <location>
        <position position="1"/>
    </location>
</feature>
<dbReference type="AlphaFoldDB" id="A0A4U3L2B2"/>
<accession>A0A4U3L2B2</accession>
<protein>
    <submittedName>
        <fullName evidence="1">Cold-shock protein</fullName>
    </submittedName>
</protein>
<sequence>DENQSVEFEIMEGNRGLQAAHVKKIDN</sequence>
<comment type="caution">
    <text evidence="1">The sequence shown here is derived from an EMBL/GenBank/DDBJ whole genome shotgun (WGS) entry which is preliminary data.</text>
</comment>
<dbReference type="EMBL" id="SIYF01000466">
    <property type="protein sequence ID" value="TKK67637.1"/>
    <property type="molecule type" value="Genomic_DNA"/>
</dbReference>
<evidence type="ECO:0000313" key="2">
    <source>
        <dbReference type="Proteomes" id="UP000305511"/>
    </source>
</evidence>
<gene>
    <name evidence="1" type="ORF">EY666_15775</name>
</gene>
<name>A0A4U3L2B2_ENTFL</name>
<organism evidence="1 2">
    <name type="scientific">Enterococcus faecalis</name>
    <name type="common">Streptococcus faecalis</name>
    <dbReference type="NCBI Taxonomy" id="1351"/>
    <lineage>
        <taxon>Bacteria</taxon>
        <taxon>Bacillati</taxon>
        <taxon>Bacillota</taxon>
        <taxon>Bacilli</taxon>
        <taxon>Lactobacillales</taxon>
        <taxon>Enterococcaceae</taxon>
        <taxon>Enterococcus</taxon>
    </lineage>
</organism>
<dbReference type="Gene3D" id="6.20.370.130">
    <property type="match status" value="1"/>
</dbReference>
<dbReference type="Proteomes" id="UP000305511">
    <property type="component" value="Unassembled WGS sequence"/>
</dbReference>
<reference evidence="1 2" key="1">
    <citation type="submission" date="2019-02" db="EMBL/GenBank/DDBJ databases">
        <title>Bacteria dissemination in different level of health care in South Africa: the effectiveness of infections prevention and control.</title>
        <authorList>
            <person name="Shobo C."/>
            <person name="Amoako D.G."/>
            <person name="Allam M."/>
            <person name="Ismail A."/>
            <person name="Bester L.A."/>
            <person name="Essack S.Y."/>
        </authorList>
    </citation>
    <scope>NUCLEOTIDE SEQUENCE [LARGE SCALE GENOMIC DNA]</scope>
    <source>
        <strain evidence="1 2">2SIL2</strain>
    </source>
</reference>